<dbReference type="InterPro" id="IPR051816">
    <property type="entry name" value="Glycosyl_Hydrolase_31"/>
</dbReference>
<feature type="domain" description="Glycosyl hydrolase family 31 C-terminal" evidence="5">
    <location>
        <begin position="593"/>
        <end position="680"/>
    </location>
</feature>
<evidence type="ECO:0000259" key="4">
    <source>
        <dbReference type="Pfam" id="PF13802"/>
    </source>
</evidence>
<dbReference type="Pfam" id="PF01055">
    <property type="entry name" value="Glyco_hydro_31_2nd"/>
    <property type="match status" value="1"/>
</dbReference>
<evidence type="ECO:0000313" key="6">
    <source>
        <dbReference type="EMBL" id="KAK7750337.1"/>
    </source>
</evidence>
<protein>
    <submittedName>
        <fullName evidence="6">Uncharacterized protein</fullName>
    </submittedName>
</protein>
<feature type="domain" description="Glycoside hydrolase family 31 TIM barrel" evidence="3">
    <location>
        <begin position="248"/>
        <end position="582"/>
    </location>
</feature>
<evidence type="ECO:0000259" key="3">
    <source>
        <dbReference type="Pfam" id="PF01055"/>
    </source>
</evidence>
<dbReference type="Gene3D" id="2.60.40.1180">
    <property type="entry name" value="Golgi alpha-mannosidase II"/>
    <property type="match status" value="1"/>
</dbReference>
<dbReference type="InterPro" id="IPR011013">
    <property type="entry name" value="Gal_mutarotase_sf_dom"/>
</dbReference>
<name>A0AAN9UNE6_9PEZI</name>
<evidence type="ECO:0000256" key="2">
    <source>
        <dbReference type="RuleBase" id="RU361185"/>
    </source>
</evidence>
<dbReference type="Pfam" id="PF13802">
    <property type="entry name" value="Gal_mutarotas_2"/>
    <property type="match status" value="1"/>
</dbReference>
<dbReference type="InterPro" id="IPR013780">
    <property type="entry name" value="Glyco_hydro_b"/>
</dbReference>
<dbReference type="InterPro" id="IPR025887">
    <property type="entry name" value="Glyco_hydro_31_N_dom"/>
</dbReference>
<keyword evidence="7" id="KW-1185">Reference proteome</keyword>
<dbReference type="CDD" id="cd14752">
    <property type="entry name" value="GH31_N"/>
    <property type="match status" value="1"/>
</dbReference>
<dbReference type="PANTHER" id="PTHR43863">
    <property type="entry name" value="HYDROLASE, PUTATIVE (AFU_ORTHOLOGUE AFUA_1G03140)-RELATED"/>
    <property type="match status" value="1"/>
</dbReference>
<dbReference type="PANTHER" id="PTHR43863:SF2">
    <property type="entry name" value="MALTASE-GLUCOAMYLASE"/>
    <property type="match status" value="1"/>
</dbReference>
<keyword evidence="2" id="KW-0378">Hydrolase</keyword>
<dbReference type="Pfam" id="PF21365">
    <property type="entry name" value="Glyco_hydro_31_3rd"/>
    <property type="match status" value="1"/>
</dbReference>
<evidence type="ECO:0000313" key="7">
    <source>
        <dbReference type="Proteomes" id="UP001320420"/>
    </source>
</evidence>
<dbReference type="SUPFAM" id="SSF51445">
    <property type="entry name" value="(Trans)glycosidases"/>
    <property type="match status" value="1"/>
</dbReference>
<dbReference type="SUPFAM" id="SSF74650">
    <property type="entry name" value="Galactose mutarotase-like"/>
    <property type="match status" value="1"/>
</dbReference>
<reference evidence="6 7" key="1">
    <citation type="submission" date="2024-02" db="EMBL/GenBank/DDBJ databases">
        <title>De novo assembly and annotation of 12 fungi associated with fruit tree decline syndrome in Ontario, Canada.</title>
        <authorList>
            <person name="Sulman M."/>
            <person name="Ellouze W."/>
            <person name="Ilyukhin E."/>
        </authorList>
    </citation>
    <scope>NUCLEOTIDE SEQUENCE [LARGE SCALE GENOMIC DNA]</scope>
    <source>
        <strain evidence="6 7">M11/M66-122</strain>
    </source>
</reference>
<dbReference type="InterPro" id="IPR000322">
    <property type="entry name" value="Glyco_hydro_31_TIM"/>
</dbReference>
<dbReference type="Gene3D" id="2.60.40.1760">
    <property type="entry name" value="glycosyl hydrolase (family 31)"/>
    <property type="match status" value="1"/>
</dbReference>
<dbReference type="GO" id="GO:0030246">
    <property type="term" value="F:carbohydrate binding"/>
    <property type="evidence" value="ECO:0007669"/>
    <property type="project" value="InterPro"/>
</dbReference>
<dbReference type="Gene3D" id="3.20.20.80">
    <property type="entry name" value="Glycosidases"/>
    <property type="match status" value="1"/>
</dbReference>
<dbReference type="Proteomes" id="UP001320420">
    <property type="component" value="Unassembled WGS sequence"/>
</dbReference>
<dbReference type="AlphaFoldDB" id="A0AAN9UNE6"/>
<dbReference type="InterPro" id="IPR017853">
    <property type="entry name" value="GH"/>
</dbReference>
<dbReference type="CDD" id="cd06591">
    <property type="entry name" value="GH31_xylosidase_XylS"/>
    <property type="match status" value="1"/>
</dbReference>
<dbReference type="EMBL" id="JAKJXP020000066">
    <property type="protein sequence ID" value="KAK7750337.1"/>
    <property type="molecule type" value="Genomic_DNA"/>
</dbReference>
<proteinExistence type="inferred from homology"/>
<dbReference type="GO" id="GO:0005975">
    <property type="term" value="P:carbohydrate metabolic process"/>
    <property type="evidence" value="ECO:0007669"/>
    <property type="project" value="InterPro"/>
</dbReference>
<gene>
    <name evidence="6" type="ORF">SLS62_007745</name>
</gene>
<evidence type="ECO:0000259" key="5">
    <source>
        <dbReference type="Pfam" id="PF21365"/>
    </source>
</evidence>
<dbReference type="SUPFAM" id="SSF51011">
    <property type="entry name" value="Glycosyl hydrolase domain"/>
    <property type="match status" value="1"/>
</dbReference>
<organism evidence="6 7">
    <name type="scientific">Diatrype stigma</name>
    <dbReference type="NCBI Taxonomy" id="117547"/>
    <lineage>
        <taxon>Eukaryota</taxon>
        <taxon>Fungi</taxon>
        <taxon>Dikarya</taxon>
        <taxon>Ascomycota</taxon>
        <taxon>Pezizomycotina</taxon>
        <taxon>Sordariomycetes</taxon>
        <taxon>Xylariomycetidae</taxon>
        <taxon>Xylariales</taxon>
        <taxon>Diatrypaceae</taxon>
        <taxon>Diatrype</taxon>
    </lineage>
</organism>
<accession>A0AAN9UNE6</accession>
<sequence>MFLNPDKKTLEYRYDSHTLRVEAWGPHAFRVRATPAAAFPDEDWALTEPLPPLLDNVSVTIEDGEDGKAHIRNGRATATITRRGKLSIADDKTGKPILEEFVRSRVDVKDPKASALRIEGREFRGRPGADSWHLTARFETIKGKDGDEDEEKIYGMGQYQQSFLNLKGADVELAQRNSQASIPFAVSSRGYGFLWNNPAVGRAVFGRNATTFEAYSTRALDYWVVVGDADAPAGLVRAYAAVVGKVPPMPEYGLGFWQCKLRYQTQEEVLAVAREHKTQRGLPMDVIVVDYFHWPYEGEWKFDPTFWPDPDAMIAELKSLGIELMVSIWPTVDQRSENYAEMLERGLLIRQDRGWRNMMDGEGNCVHFDATNPAARSYVWGKAKKHYFDKGVRVFWLDEAEPEYTHYDFDNYRYHAGPDLMVGNAFPLQYARGFYEGQRAAGQDHVVNLIRCCWAGSQKYGALLWSGDIASSWETLRVQVAAGLNAGMAGIPWWTTDIGGFHGGDPRDPAFRELFTRWFQWGAWCPVFRLHGDREPKQPRHGTTGGSYCLSGAPNEVWSYGEEVYEICKTYLFLREKLRDYVRGVMDEAHAHGDPVIRPLFYEFPAEKAIWSVEDQYMFGSKYLVAPIFKAGQREREVVLPGPAKWQQLTAQGELVGDVLEGGRSITVAAPLEYTPVFERQ</sequence>
<feature type="domain" description="Glycoside hydrolase family 31 N-terminal" evidence="4">
    <location>
        <begin position="18"/>
        <end position="199"/>
    </location>
</feature>
<keyword evidence="2" id="KW-0326">Glycosidase</keyword>
<comment type="caution">
    <text evidence="6">The sequence shown here is derived from an EMBL/GenBank/DDBJ whole genome shotgun (WGS) entry which is preliminary data.</text>
</comment>
<dbReference type="InterPro" id="IPR048395">
    <property type="entry name" value="Glyco_hydro_31_C"/>
</dbReference>
<evidence type="ECO:0000256" key="1">
    <source>
        <dbReference type="ARBA" id="ARBA00007806"/>
    </source>
</evidence>
<comment type="similarity">
    <text evidence="1 2">Belongs to the glycosyl hydrolase 31 family.</text>
</comment>
<dbReference type="GO" id="GO:0004553">
    <property type="term" value="F:hydrolase activity, hydrolyzing O-glycosyl compounds"/>
    <property type="evidence" value="ECO:0007669"/>
    <property type="project" value="InterPro"/>
</dbReference>